<dbReference type="AlphaFoldDB" id="A0A3B0XV65"/>
<dbReference type="EMBL" id="UOFH01000120">
    <property type="protein sequence ID" value="VAW60064.1"/>
    <property type="molecule type" value="Genomic_DNA"/>
</dbReference>
<gene>
    <name evidence="2" type="ORF">MNBD_GAMMA08-2881</name>
</gene>
<feature type="transmembrane region" description="Helical" evidence="1">
    <location>
        <begin position="49"/>
        <end position="76"/>
    </location>
</feature>
<keyword evidence="1" id="KW-0472">Membrane</keyword>
<dbReference type="Pfam" id="PF11174">
    <property type="entry name" value="DUF2970"/>
    <property type="match status" value="1"/>
</dbReference>
<organism evidence="2">
    <name type="scientific">hydrothermal vent metagenome</name>
    <dbReference type="NCBI Taxonomy" id="652676"/>
    <lineage>
        <taxon>unclassified sequences</taxon>
        <taxon>metagenomes</taxon>
        <taxon>ecological metagenomes</taxon>
    </lineage>
</organism>
<keyword evidence="1" id="KW-1133">Transmembrane helix</keyword>
<accession>A0A3B0XV65</accession>
<protein>
    <recommendedName>
        <fullName evidence="3">DUF2970 domain-containing protein</fullName>
    </recommendedName>
</protein>
<evidence type="ECO:0000256" key="1">
    <source>
        <dbReference type="SAM" id="Phobius"/>
    </source>
</evidence>
<proteinExistence type="predicted"/>
<reference evidence="2" key="1">
    <citation type="submission" date="2018-06" db="EMBL/GenBank/DDBJ databases">
        <authorList>
            <person name="Zhirakovskaya E."/>
        </authorList>
    </citation>
    <scope>NUCLEOTIDE SEQUENCE</scope>
</reference>
<evidence type="ECO:0008006" key="3">
    <source>
        <dbReference type="Google" id="ProtNLM"/>
    </source>
</evidence>
<name>A0A3B0XV65_9ZZZZ</name>
<sequence>MQEKKADENRKRAGTGFLNVLKSTIYAASGIQSKANRERDFEHGKPSTFIIAGIIFVALFILSIVGVVKLVLMFAVP</sequence>
<dbReference type="InterPro" id="IPR021344">
    <property type="entry name" value="DUF2970"/>
</dbReference>
<keyword evidence="1" id="KW-0812">Transmembrane</keyword>
<evidence type="ECO:0000313" key="2">
    <source>
        <dbReference type="EMBL" id="VAW60064.1"/>
    </source>
</evidence>